<reference evidence="1 2" key="1">
    <citation type="submission" date="2014-01" db="EMBL/GenBank/DDBJ databases">
        <title>Complete genome sequence of ionizing-radiation resistance bacterium Hymenobacter swuensis DY53.</title>
        <authorList>
            <person name="Jung J.-H."/>
            <person name="Jeong S.-W."/>
            <person name="Joe M.-H."/>
            <person name="Cho y.-j."/>
            <person name="Kim M.-K."/>
            <person name="Lim S.-Y."/>
        </authorList>
    </citation>
    <scope>NUCLEOTIDE SEQUENCE [LARGE SCALE GENOMIC DNA]</scope>
    <source>
        <strain evidence="1 2">DY53</strain>
    </source>
</reference>
<organism evidence="1 2">
    <name type="scientific">Hymenobacter swuensis DY53</name>
    <dbReference type="NCBI Taxonomy" id="1227739"/>
    <lineage>
        <taxon>Bacteria</taxon>
        <taxon>Pseudomonadati</taxon>
        <taxon>Bacteroidota</taxon>
        <taxon>Cytophagia</taxon>
        <taxon>Cytophagales</taxon>
        <taxon>Hymenobacteraceae</taxon>
        <taxon>Hymenobacter</taxon>
    </lineage>
</organism>
<dbReference type="STRING" id="1227739.Hsw_0014"/>
<accession>W8ER43</accession>
<protein>
    <submittedName>
        <fullName evidence="1">Uncharacterized protein</fullName>
    </submittedName>
</protein>
<sequence length="38" mass="4037">MASVNFLKYMVRPSAAPAFHPASPLVLMGTGTTITTTR</sequence>
<name>W8ER43_9BACT</name>
<evidence type="ECO:0000313" key="1">
    <source>
        <dbReference type="EMBL" id="AHJ95609.1"/>
    </source>
</evidence>
<dbReference type="KEGG" id="hsw:Hsw_0014"/>
<dbReference type="AlphaFoldDB" id="W8ER43"/>
<dbReference type="HOGENOM" id="CLU_3328783_0_0_10"/>
<dbReference type="EMBL" id="CP007145">
    <property type="protein sequence ID" value="AHJ95609.1"/>
    <property type="molecule type" value="Genomic_DNA"/>
</dbReference>
<proteinExistence type="predicted"/>
<dbReference type="Proteomes" id="UP000019423">
    <property type="component" value="Chromosome"/>
</dbReference>
<gene>
    <name evidence="1" type="ORF">Hsw_0014</name>
</gene>
<keyword evidence="2" id="KW-1185">Reference proteome</keyword>
<dbReference type="PATRIC" id="fig|1227739.3.peg.291"/>
<evidence type="ECO:0000313" key="2">
    <source>
        <dbReference type="Proteomes" id="UP000019423"/>
    </source>
</evidence>